<feature type="compositionally biased region" description="Basic and acidic residues" evidence="5">
    <location>
        <begin position="99"/>
        <end position="115"/>
    </location>
</feature>
<proteinExistence type="predicted"/>
<dbReference type="GO" id="GO:0005080">
    <property type="term" value="F:protein kinase C binding"/>
    <property type="evidence" value="ECO:0007669"/>
    <property type="project" value="TreeGrafter"/>
</dbReference>
<dbReference type="PANTHER" id="PTHR15090:SF0">
    <property type="entry name" value="SEQUESTOSOME-1"/>
    <property type="match status" value="1"/>
</dbReference>
<evidence type="ECO:0000256" key="3">
    <source>
        <dbReference type="ARBA" id="ARBA00022833"/>
    </source>
</evidence>
<evidence type="ECO:0000313" key="7">
    <source>
        <dbReference type="EMBL" id="KZP28278.1"/>
    </source>
</evidence>
<dbReference type="GO" id="GO:0008270">
    <property type="term" value="F:zinc ion binding"/>
    <property type="evidence" value="ECO:0007669"/>
    <property type="project" value="UniProtKB-KW"/>
</dbReference>
<gene>
    <name evidence="7" type="ORF">FIBSPDRAFT_267860</name>
</gene>
<evidence type="ECO:0000256" key="1">
    <source>
        <dbReference type="ARBA" id="ARBA00022723"/>
    </source>
</evidence>
<reference evidence="7 8" key="1">
    <citation type="journal article" date="2016" name="Mol. Biol. Evol.">
        <title>Comparative Genomics of Early-Diverging Mushroom-Forming Fungi Provides Insights into the Origins of Lignocellulose Decay Capabilities.</title>
        <authorList>
            <person name="Nagy L.G."/>
            <person name="Riley R."/>
            <person name="Tritt A."/>
            <person name="Adam C."/>
            <person name="Daum C."/>
            <person name="Floudas D."/>
            <person name="Sun H."/>
            <person name="Yadav J.S."/>
            <person name="Pangilinan J."/>
            <person name="Larsson K.H."/>
            <person name="Matsuura K."/>
            <person name="Barry K."/>
            <person name="Labutti K."/>
            <person name="Kuo R."/>
            <person name="Ohm R.A."/>
            <person name="Bhattacharya S.S."/>
            <person name="Shirouzu T."/>
            <person name="Yoshinaga Y."/>
            <person name="Martin F.M."/>
            <person name="Grigoriev I.V."/>
            <person name="Hibbett D.S."/>
        </authorList>
    </citation>
    <scope>NUCLEOTIDE SEQUENCE [LARGE SCALE GENOMIC DNA]</scope>
    <source>
        <strain evidence="7 8">CBS 109695</strain>
    </source>
</reference>
<dbReference type="PANTHER" id="PTHR15090">
    <property type="entry name" value="SEQUESTOSOME 1-RELATED"/>
    <property type="match status" value="1"/>
</dbReference>
<organism evidence="7 8">
    <name type="scientific">Athelia psychrophila</name>
    <dbReference type="NCBI Taxonomy" id="1759441"/>
    <lineage>
        <taxon>Eukaryota</taxon>
        <taxon>Fungi</taxon>
        <taxon>Dikarya</taxon>
        <taxon>Basidiomycota</taxon>
        <taxon>Agaricomycotina</taxon>
        <taxon>Agaricomycetes</taxon>
        <taxon>Agaricomycetidae</taxon>
        <taxon>Atheliales</taxon>
        <taxon>Atheliaceae</taxon>
        <taxon>Athelia</taxon>
    </lineage>
</organism>
<feature type="region of interest" description="Disordered" evidence="5">
    <location>
        <begin position="69"/>
        <end position="133"/>
    </location>
</feature>
<dbReference type="GO" id="GO:0016235">
    <property type="term" value="C:aggresome"/>
    <property type="evidence" value="ECO:0007669"/>
    <property type="project" value="TreeGrafter"/>
</dbReference>
<dbReference type="OrthoDB" id="661148at2759"/>
<keyword evidence="3" id="KW-0862">Zinc</keyword>
<dbReference type="GO" id="GO:0070530">
    <property type="term" value="F:K63-linked polyubiquitin modification-dependent protein binding"/>
    <property type="evidence" value="ECO:0007669"/>
    <property type="project" value="TreeGrafter"/>
</dbReference>
<evidence type="ECO:0000256" key="4">
    <source>
        <dbReference type="PROSITE-ProRule" id="PRU00228"/>
    </source>
</evidence>
<dbReference type="AlphaFoldDB" id="A0A166RHL5"/>
<dbReference type="GO" id="GO:0035973">
    <property type="term" value="P:aggrephagy"/>
    <property type="evidence" value="ECO:0007669"/>
    <property type="project" value="TreeGrafter"/>
</dbReference>
<sequence>MAELRLFTRQWQQHLTVPVETFAGQDLCEVHNSSHEKITQNRQGLRSALTGTSMRDIRPVVEGVGAELAEEGETGDDDEAAVEEEPVGNPDEEAEDGEGEARESAEETLTDKPEAEGSEGEGEEVQEAPTGPTQTTYCDECGTGDNIVGSRWKCMVCQGYDLCDRCHSSGMHDQHRMLEIAHPADVVWIDGADFKDDLNVVLLGLRVYSTCPVDIQGQIANGYSVLYEKSGG</sequence>
<dbReference type="Proteomes" id="UP000076532">
    <property type="component" value="Unassembled WGS sequence"/>
</dbReference>
<evidence type="ECO:0000256" key="2">
    <source>
        <dbReference type="ARBA" id="ARBA00022771"/>
    </source>
</evidence>
<dbReference type="GO" id="GO:0044753">
    <property type="term" value="C:amphisome"/>
    <property type="evidence" value="ECO:0007669"/>
    <property type="project" value="TreeGrafter"/>
</dbReference>
<dbReference type="Pfam" id="PF00569">
    <property type="entry name" value="ZZ"/>
    <property type="match status" value="1"/>
</dbReference>
<accession>A0A166RHL5</accession>
<name>A0A166RHL5_9AGAM</name>
<keyword evidence="8" id="KW-1185">Reference proteome</keyword>
<dbReference type="CDD" id="cd02340">
    <property type="entry name" value="ZZ_NBR1_like"/>
    <property type="match status" value="1"/>
</dbReference>
<feature type="compositionally biased region" description="Acidic residues" evidence="5">
    <location>
        <begin position="116"/>
        <end position="126"/>
    </location>
</feature>
<dbReference type="GO" id="GO:0000423">
    <property type="term" value="P:mitophagy"/>
    <property type="evidence" value="ECO:0007669"/>
    <property type="project" value="TreeGrafter"/>
</dbReference>
<dbReference type="SMART" id="SM00291">
    <property type="entry name" value="ZnF_ZZ"/>
    <property type="match status" value="1"/>
</dbReference>
<keyword evidence="1" id="KW-0479">Metal-binding</keyword>
<dbReference type="PROSITE" id="PS50135">
    <property type="entry name" value="ZF_ZZ_2"/>
    <property type="match status" value="1"/>
</dbReference>
<evidence type="ECO:0000313" key="8">
    <source>
        <dbReference type="Proteomes" id="UP000076532"/>
    </source>
</evidence>
<evidence type="ECO:0000259" key="6">
    <source>
        <dbReference type="PROSITE" id="PS50135"/>
    </source>
</evidence>
<evidence type="ECO:0000256" key="5">
    <source>
        <dbReference type="SAM" id="MobiDB-lite"/>
    </source>
</evidence>
<dbReference type="STRING" id="436010.A0A166RHL5"/>
<dbReference type="Gene3D" id="3.30.60.90">
    <property type="match status" value="1"/>
</dbReference>
<protein>
    <recommendedName>
        <fullName evidence="6">ZZ-type domain-containing protein</fullName>
    </recommendedName>
</protein>
<dbReference type="InterPro" id="IPR000433">
    <property type="entry name" value="Znf_ZZ"/>
</dbReference>
<feature type="compositionally biased region" description="Acidic residues" evidence="5">
    <location>
        <begin position="69"/>
        <end position="98"/>
    </location>
</feature>
<dbReference type="GO" id="GO:0007032">
    <property type="term" value="P:endosome organization"/>
    <property type="evidence" value="ECO:0007669"/>
    <property type="project" value="TreeGrafter"/>
</dbReference>
<feature type="domain" description="ZZ-type" evidence="6">
    <location>
        <begin position="133"/>
        <end position="185"/>
    </location>
</feature>
<dbReference type="EMBL" id="KV417504">
    <property type="protein sequence ID" value="KZP28278.1"/>
    <property type="molecule type" value="Genomic_DNA"/>
</dbReference>
<dbReference type="InterPro" id="IPR052260">
    <property type="entry name" value="Autophagy_Rcpt_SigReg"/>
</dbReference>
<dbReference type="InterPro" id="IPR043145">
    <property type="entry name" value="Znf_ZZ_sf"/>
</dbReference>
<dbReference type="SUPFAM" id="SSF57850">
    <property type="entry name" value="RING/U-box"/>
    <property type="match status" value="1"/>
</dbReference>
<keyword evidence="2 4" id="KW-0863">Zinc-finger</keyword>